<accession>A0ACC2CVQ2</accession>
<dbReference type="Proteomes" id="UP001162992">
    <property type="component" value="Chromosome 8"/>
</dbReference>
<proteinExistence type="predicted"/>
<evidence type="ECO:0000313" key="2">
    <source>
        <dbReference type="Proteomes" id="UP001162992"/>
    </source>
</evidence>
<name>A0ACC2CVQ2_DIPCM</name>
<protein>
    <submittedName>
        <fullName evidence="1">Uncharacterized protein</fullName>
    </submittedName>
</protein>
<sequence length="411" mass="45813">MEISVLSQPRCNNPFLFGKRFCHKRPTSLFSIRHFLALQCVTFVHQKPMWQQSSVLACAFKLGHNLVPFIEATDTIRTRSSHTGSRKGKKKSFHIKSTFSASVSIFSSTRSFCWLLGPSHVCEALGEDKNREQGPDENEPDPSEEENSSNSAEDSGASIDKNDVAHVEPVESPMSTDWRTFRARLISMEQQSNCITEAASASQERSKKSLTDGRWAHPILTPEPGCVLIATEKLDGLSIFERTVILLLSDGLNGSSDGPFGLILNRPLPHTVKDMRPNDLALIEAFGNSQVHFGGPLISDLILLHHGSNQAKGYQEVIPGVYFSPAEGLECAAELVRDKKFLPEDIRFFFGYAGWATNQLKDETENGYWYVAACSTDLFMLPSTANLWEEILRIMGGEYAELSKKPKRKLQ</sequence>
<evidence type="ECO:0000313" key="1">
    <source>
        <dbReference type="EMBL" id="KAJ7546104.1"/>
    </source>
</evidence>
<organism evidence="1 2">
    <name type="scientific">Diphasiastrum complanatum</name>
    <name type="common">Issler's clubmoss</name>
    <name type="synonym">Lycopodium complanatum</name>
    <dbReference type="NCBI Taxonomy" id="34168"/>
    <lineage>
        <taxon>Eukaryota</taxon>
        <taxon>Viridiplantae</taxon>
        <taxon>Streptophyta</taxon>
        <taxon>Embryophyta</taxon>
        <taxon>Tracheophyta</taxon>
        <taxon>Lycopodiopsida</taxon>
        <taxon>Lycopodiales</taxon>
        <taxon>Lycopodiaceae</taxon>
        <taxon>Lycopodioideae</taxon>
        <taxon>Diphasiastrum</taxon>
    </lineage>
</organism>
<reference evidence="2" key="1">
    <citation type="journal article" date="2024" name="Proc. Natl. Acad. Sci. U.S.A.">
        <title>Extraordinary preservation of gene collinearity over three hundred million years revealed in homosporous lycophytes.</title>
        <authorList>
            <person name="Li C."/>
            <person name="Wickell D."/>
            <person name="Kuo L.Y."/>
            <person name="Chen X."/>
            <person name="Nie B."/>
            <person name="Liao X."/>
            <person name="Peng D."/>
            <person name="Ji J."/>
            <person name="Jenkins J."/>
            <person name="Williams M."/>
            <person name="Shu S."/>
            <person name="Plott C."/>
            <person name="Barry K."/>
            <person name="Rajasekar S."/>
            <person name="Grimwood J."/>
            <person name="Han X."/>
            <person name="Sun S."/>
            <person name="Hou Z."/>
            <person name="He W."/>
            <person name="Dai G."/>
            <person name="Sun C."/>
            <person name="Schmutz J."/>
            <person name="Leebens-Mack J.H."/>
            <person name="Li F.W."/>
            <person name="Wang L."/>
        </authorList>
    </citation>
    <scope>NUCLEOTIDE SEQUENCE [LARGE SCALE GENOMIC DNA]</scope>
    <source>
        <strain evidence="2">cv. PW_Plant_1</strain>
    </source>
</reference>
<comment type="caution">
    <text evidence="1">The sequence shown here is derived from an EMBL/GenBank/DDBJ whole genome shotgun (WGS) entry which is preliminary data.</text>
</comment>
<keyword evidence="2" id="KW-1185">Reference proteome</keyword>
<dbReference type="EMBL" id="CM055099">
    <property type="protein sequence ID" value="KAJ7546104.1"/>
    <property type="molecule type" value="Genomic_DNA"/>
</dbReference>
<gene>
    <name evidence="1" type="ORF">O6H91_08G024800</name>
</gene>